<dbReference type="EC" id="2.7.13.3" evidence="2"/>
<organism evidence="10">
    <name type="scientific">uncultured Dysgonomonas sp</name>
    <dbReference type="NCBI Taxonomy" id="206096"/>
    <lineage>
        <taxon>Bacteria</taxon>
        <taxon>Pseudomonadati</taxon>
        <taxon>Bacteroidota</taxon>
        <taxon>Bacteroidia</taxon>
        <taxon>Bacteroidales</taxon>
        <taxon>Dysgonomonadaceae</taxon>
        <taxon>Dysgonomonas</taxon>
        <taxon>environmental samples</taxon>
    </lineage>
</organism>
<evidence type="ECO:0000256" key="1">
    <source>
        <dbReference type="ARBA" id="ARBA00000085"/>
    </source>
</evidence>
<dbReference type="InterPro" id="IPR003594">
    <property type="entry name" value="HATPase_dom"/>
</dbReference>
<name>A0A212K1T4_9BACT</name>
<dbReference type="Gene3D" id="3.30.565.10">
    <property type="entry name" value="Histidine kinase-like ATPase, C-terminal domain"/>
    <property type="match status" value="1"/>
</dbReference>
<keyword evidence="7 8" id="KW-1133">Transmembrane helix</keyword>
<keyword evidence="6" id="KW-0418">Kinase</keyword>
<keyword evidence="5 8" id="KW-0812">Transmembrane</keyword>
<feature type="transmembrane region" description="Helical" evidence="8">
    <location>
        <begin position="7"/>
        <end position="29"/>
    </location>
</feature>
<keyword evidence="3" id="KW-0597">Phosphoprotein</keyword>
<evidence type="ECO:0000256" key="2">
    <source>
        <dbReference type="ARBA" id="ARBA00012438"/>
    </source>
</evidence>
<dbReference type="GO" id="GO:0000155">
    <property type="term" value="F:phosphorelay sensor kinase activity"/>
    <property type="evidence" value="ECO:0007669"/>
    <property type="project" value="InterPro"/>
</dbReference>
<dbReference type="Gene3D" id="1.10.287.130">
    <property type="match status" value="1"/>
</dbReference>
<dbReference type="CDD" id="cd00082">
    <property type="entry name" value="HisKA"/>
    <property type="match status" value="1"/>
</dbReference>
<dbReference type="InterPro" id="IPR036890">
    <property type="entry name" value="HATPase_C_sf"/>
</dbReference>
<dbReference type="SMART" id="SM00387">
    <property type="entry name" value="HATPase_c"/>
    <property type="match status" value="1"/>
</dbReference>
<dbReference type="SUPFAM" id="SSF47384">
    <property type="entry name" value="Homodimeric domain of signal transducing histidine kinase"/>
    <property type="match status" value="1"/>
</dbReference>
<dbReference type="InterPro" id="IPR003661">
    <property type="entry name" value="HisK_dim/P_dom"/>
</dbReference>
<dbReference type="EMBL" id="FLUM01000003">
    <property type="protein sequence ID" value="SBW05684.1"/>
    <property type="molecule type" value="Genomic_DNA"/>
</dbReference>
<dbReference type="InterPro" id="IPR005467">
    <property type="entry name" value="His_kinase_dom"/>
</dbReference>
<gene>
    <name evidence="10" type="ORF">KL86DYS1_31175</name>
</gene>
<dbReference type="Pfam" id="PF02518">
    <property type="entry name" value="HATPase_c"/>
    <property type="match status" value="1"/>
</dbReference>
<dbReference type="SMART" id="SM00388">
    <property type="entry name" value="HisKA"/>
    <property type="match status" value="1"/>
</dbReference>
<evidence type="ECO:0000256" key="3">
    <source>
        <dbReference type="ARBA" id="ARBA00022553"/>
    </source>
</evidence>
<evidence type="ECO:0000256" key="6">
    <source>
        <dbReference type="ARBA" id="ARBA00022777"/>
    </source>
</evidence>
<proteinExistence type="predicted"/>
<dbReference type="PANTHER" id="PTHR45436:SF5">
    <property type="entry name" value="SENSOR HISTIDINE KINASE TRCS"/>
    <property type="match status" value="1"/>
</dbReference>
<evidence type="ECO:0000256" key="7">
    <source>
        <dbReference type="ARBA" id="ARBA00022989"/>
    </source>
</evidence>
<dbReference type="InterPro" id="IPR050428">
    <property type="entry name" value="TCS_sensor_his_kinase"/>
</dbReference>
<keyword evidence="4" id="KW-0808">Transferase</keyword>
<keyword evidence="8" id="KW-0472">Membrane</keyword>
<accession>A0A212K1T4</accession>
<evidence type="ECO:0000313" key="10">
    <source>
        <dbReference type="EMBL" id="SBW05684.1"/>
    </source>
</evidence>
<evidence type="ECO:0000256" key="4">
    <source>
        <dbReference type="ARBA" id="ARBA00022679"/>
    </source>
</evidence>
<feature type="domain" description="Histidine kinase" evidence="9">
    <location>
        <begin position="223"/>
        <end position="424"/>
    </location>
</feature>
<dbReference type="PANTHER" id="PTHR45436">
    <property type="entry name" value="SENSOR HISTIDINE KINASE YKOH"/>
    <property type="match status" value="1"/>
</dbReference>
<dbReference type="PROSITE" id="PS50109">
    <property type="entry name" value="HIS_KIN"/>
    <property type="match status" value="1"/>
</dbReference>
<evidence type="ECO:0000256" key="5">
    <source>
        <dbReference type="ARBA" id="ARBA00022692"/>
    </source>
</evidence>
<dbReference type="Pfam" id="PF00512">
    <property type="entry name" value="HisKA"/>
    <property type="match status" value="1"/>
</dbReference>
<dbReference type="SUPFAM" id="SSF55874">
    <property type="entry name" value="ATPase domain of HSP90 chaperone/DNA topoisomerase II/histidine kinase"/>
    <property type="match status" value="1"/>
</dbReference>
<dbReference type="RefSeq" id="WP_296943601.1">
    <property type="nucleotide sequence ID" value="NZ_LT599032.1"/>
</dbReference>
<dbReference type="GO" id="GO:0005886">
    <property type="term" value="C:plasma membrane"/>
    <property type="evidence" value="ECO:0007669"/>
    <property type="project" value="TreeGrafter"/>
</dbReference>
<evidence type="ECO:0000259" key="9">
    <source>
        <dbReference type="PROSITE" id="PS50109"/>
    </source>
</evidence>
<comment type="catalytic activity">
    <reaction evidence="1">
        <text>ATP + protein L-histidine = ADP + protein N-phospho-L-histidine.</text>
        <dbReference type="EC" id="2.7.13.3"/>
    </reaction>
</comment>
<protein>
    <recommendedName>
        <fullName evidence="2">histidine kinase</fullName>
        <ecNumber evidence="2">2.7.13.3</ecNumber>
    </recommendedName>
</protein>
<feature type="transmembrane region" description="Helical" evidence="8">
    <location>
        <begin position="138"/>
        <end position="161"/>
    </location>
</feature>
<sequence>MKLVNHITFRLSGIFILILLVWSVVYFFIQMKEIHDGIDEGLNNLRQEFIYKANHSEGFVSDMEKHNPLNIIVEEISYDEAKDFKEIYTDSRVYFITEEEEEEVRMLTTAFFCEKDGQYYRLKFFTSTVESDDLIKNMLILLLALWLSLGLAIAIVIKVVIHRSNKPFYKLLDNLKGFRLDNTRMIELPSTDIYEYSELNESVKGLLEENIRAFTEQKNFIENASHEIQTPLTIVISKMELLMSDGRLGQEQLEEMNVILNSLNRMRRLNSSLLLLSKIRNKQFKENEQVDMANVFEEVLGDFKDLIEHKEIEVQEEKNSNPIIHINKDLAYILANNLVKNAVFHNIKGGKIFLTFNAGSIIISNTGAAIGDDMDIFERYVSGNNDSKSSGLGLSIVKSITTIYNIPIHYRYKDNKHIITLTLA</sequence>
<dbReference type="AlphaFoldDB" id="A0A212K1T4"/>
<dbReference type="InterPro" id="IPR036097">
    <property type="entry name" value="HisK_dim/P_sf"/>
</dbReference>
<evidence type="ECO:0000256" key="8">
    <source>
        <dbReference type="SAM" id="Phobius"/>
    </source>
</evidence>
<reference evidence="10" key="1">
    <citation type="submission" date="2016-04" db="EMBL/GenBank/DDBJ databases">
        <authorList>
            <person name="Evans L.H."/>
            <person name="Alamgir A."/>
            <person name="Owens N."/>
            <person name="Weber N.D."/>
            <person name="Virtaneva K."/>
            <person name="Barbian K."/>
            <person name="Babar A."/>
            <person name="Rosenke K."/>
        </authorList>
    </citation>
    <scope>NUCLEOTIDE SEQUENCE</scope>
    <source>
        <strain evidence="10">86-1</strain>
    </source>
</reference>